<dbReference type="GeneID" id="26252501"/>
<reference evidence="1 2" key="1">
    <citation type="journal article" date="2013" name="PLoS Genet.">
        <title>Comparative genome structure, secondary metabolite, and effector coding capacity across Cochliobolus pathogens.</title>
        <authorList>
            <person name="Condon B.J."/>
            <person name="Leng Y."/>
            <person name="Wu D."/>
            <person name="Bushley K.E."/>
            <person name="Ohm R.A."/>
            <person name="Otillar R."/>
            <person name="Martin J."/>
            <person name="Schackwitz W."/>
            <person name="Grimwood J."/>
            <person name="MohdZainudin N."/>
            <person name="Xue C."/>
            <person name="Wang R."/>
            <person name="Manning V.A."/>
            <person name="Dhillon B."/>
            <person name="Tu Z.J."/>
            <person name="Steffenson B.J."/>
            <person name="Salamov A."/>
            <person name="Sun H."/>
            <person name="Lowry S."/>
            <person name="LaButti K."/>
            <person name="Han J."/>
            <person name="Copeland A."/>
            <person name="Lindquist E."/>
            <person name="Barry K."/>
            <person name="Schmutz J."/>
            <person name="Baker S.E."/>
            <person name="Ciuffetti L.M."/>
            <person name="Grigoriev I.V."/>
            <person name="Zhong S."/>
            <person name="Turgeon B.G."/>
        </authorList>
    </citation>
    <scope>NUCLEOTIDE SEQUENCE [LARGE SCALE GENOMIC DNA]</scope>
    <source>
        <strain evidence="1 2">FI3</strain>
    </source>
</reference>
<evidence type="ECO:0000313" key="2">
    <source>
        <dbReference type="Proteomes" id="UP000054337"/>
    </source>
</evidence>
<keyword evidence="2" id="KW-1185">Reference proteome</keyword>
<dbReference type="AlphaFoldDB" id="W7ECL9"/>
<sequence>MPTTWTPEKTLQDFIKDNSHSRQIEQERYQGRVFNDKGHVIKRITRNNHHDIHEIEGSLEVQRQLLLKLAERENKRIENPKTVVKMIWNTSVSRLATKLEVLEKGTLGSVGLERFWVEFVPLFHIGKGKRRDGLVGNRKPCEPIAQVLPPLVTLFVTLLSRQWDDALEKPRSTRK</sequence>
<dbReference type="EMBL" id="KI968828">
    <property type="protein sequence ID" value="EUN21927.1"/>
    <property type="molecule type" value="Genomic_DNA"/>
</dbReference>
<dbReference type="HOGENOM" id="CLU_1532281_0_0_1"/>
<accession>W7ECL9</accession>
<dbReference type="RefSeq" id="XP_014551479.1">
    <property type="nucleotide sequence ID" value="XM_014695993.1"/>
</dbReference>
<name>W7ECL9_BIPV3</name>
<protein>
    <submittedName>
        <fullName evidence="1">Uncharacterized protein</fullName>
    </submittedName>
</protein>
<dbReference type="Proteomes" id="UP000054337">
    <property type="component" value="Unassembled WGS sequence"/>
</dbReference>
<proteinExistence type="predicted"/>
<gene>
    <name evidence="1" type="ORF">COCVIDRAFT_20270</name>
</gene>
<organism evidence="1 2">
    <name type="scientific">Bipolaris victoriae (strain FI3)</name>
    <name type="common">Victoria blight of oats agent</name>
    <name type="synonym">Cochliobolus victoriae</name>
    <dbReference type="NCBI Taxonomy" id="930091"/>
    <lineage>
        <taxon>Eukaryota</taxon>
        <taxon>Fungi</taxon>
        <taxon>Dikarya</taxon>
        <taxon>Ascomycota</taxon>
        <taxon>Pezizomycotina</taxon>
        <taxon>Dothideomycetes</taxon>
        <taxon>Pleosporomycetidae</taxon>
        <taxon>Pleosporales</taxon>
        <taxon>Pleosporineae</taxon>
        <taxon>Pleosporaceae</taxon>
        <taxon>Bipolaris</taxon>
    </lineage>
</organism>
<evidence type="ECO:0000313" key="1">
    <source>
        <dbReference type="EMBL" id="EUN21927.1"/>
    </source>
</evidence>